<evidence type="ECO:0000313" key="3">
    <source>
        <dbReference type="EMBL" id="SFD00404.1"/>
    </source>
</evidence>
<accession>A0A1I1NRW1</accession>
<dbReference type="PANTHER" id="PTHR31435:SF10">
    <property type="entry name" value="BSR4717 PROTEIN"/>
    <property type="match status" value="1"/>
</dbReference>
<dbReference type="STRING" id="574651.SAMN04487968_1208"/>
<dbReference type="PANTHER" id="PTHR31435">
    <property type="entry name" value="PROTEIN NATD1"/>
    <property type="match status" value="1"/>
</dbReference>
<dbReference type="Pfam" id="PF14542">
    <property type="entry name" value="Acetyltransf_CG"/>
    <property type="match status" value="1"/>
</dbReference>
<organism evidence="3 4">
    <name type="scientific">Nocardioides terrae</name>
    <dbReference type="NCBI Taxonomy" id="574651"/>
    <lineage>
        <taxon>Bacteria</taxon>
        <taxon>Bacillati</taxon>
        <taxon>Actinomycetota</taxon>
        <taxon>Actinomycetes</taxon>
        <taxon>Propionibacteriales</taxon>
        <taxon>Nocardioidaceae</taxon>
        <taxon>Nocardioides</taxon>
    </lineage>
</organism>
<sequence length="116" mass="12749">MERDQAVVEIRKDEVARLYEALIDGHVVGDLAYETTGGRVSLTHSYVDLDQRHRGVASALAKYALEDVRAGGGRAGIYCGFVADYVDAHPEWTDVVDVNRSSLVASRTARRLESGR</sequence>
<keyword evidence="4" id="KW-1185">Reference proteome</keyword>
<protein>
    <submittedName>
        <fullName evidence="3">Uncharacterized protein</fullName>
    </submittedName>
</protein>
<dbReference type="InterPro" id="IPR016181">
    <property type="entry name" value="Acyl_CoA_acyltransferase"/>
</dbReference>
<dbReference type="Gene3D" id="3.40.630.30">
    <property type="match status" value="1"/>
</dbReference>
<dbReference type="SUPFAM" id="SSF55729">
    <property type="entry name" value="Acyl-CoA N-acyltransferases (Nat)"/>
    <property type="match status" value="1"/>
</dbReference>
<feature type="domain" description="N-acetyltransferase" evidence="2">
    <location>
        <begin position="11"/>
        <end position="97"/>
    </location>
</feature>
<evidence type="ECO:0000259" key="2">
    <source>
        <dbReference type="PROSITE" id="PS51729"/>
    </source>
</evidence>
<dbReference type="AlphaFoldDB" id="A0A1I1NRW1"/>
<dbReference type="EMBL" id="FOLB01000020">
    <property type="protein sequence ID" value="SFD00404.1"/>
    <property type="molecule type" value="Genomic_DNA"/>
</dbReference>
<name>A0A1I1NRW1_9ACTN</name>
<dbReference type="GO" id="GO:0016747">
    <property type="term" value="F:acyltransferase activity, transferring groups other than amino-acyl groups"/>
    <property type="evidence" value="ECO:0007669"/>
    <property type="project" value="InterPro"/>
</dbReference>
<feature type="domain" description="N-acetyltransferase" evidence="1">
    <location>
        <begin position="1"/>
        <end position="116"/>
    </location>
</feature>
<dbReference type="Proteomes" id="UP000198832">
    <property type="component" value="Unassembled WGS sequence"/>
</dbReference>
<evidence type="ECO:0000259" key="1">
    <source>
        <dbReference type="PROSITE" id="PS51186"/>
    </source>
</evidence>
<dbReference type="InterPro" id="IPR000182">
    <property type="entry name" value="GNAT_dom"/>
</dbReference>
<evidence type="ECO:0000313" key="4">
    <source>
        <dbReference type="Proteomes" id="UP000198832"/>
    </source>
</evidence>
<reference evidence="3 4" key="1">
    <citation type="submission" date="2016-10" db="EMBL/GenBank/DDBJ databases">
        <authorList>
            <person name="de Groot N.N."/>
        </authorList>
    </citation>
    <scope>NUCLEOTIDE SEQUENCE [LARGE SCALE GENOMIC DNA]</scope>
    <source>
        <strain evidence="3 4">CGMCC 1.7056</strain>
    </source>
</reference>
<dbReference type="InterPro" id="IPR031165">
    <property type="entry name" value="GNAT_YJDJ"/>
</dbReference>
<dbReference type="InterPro" id="IPR045057">
    <property type="entry name" value="Gcn5-rel_NAT"/>
</dbReference>
<gene>
    <name evidence="3" type="ORF">SAMN04487968_1208</name>
</gene>
<proteinExistence type="predicted"/>
<dbReference type="PROSITE" id="PS51186">
    <property type="entry name" value="GNAT"/>
    <property type="match status" value="1"/>
</dbReference>
<dbReference type="PROSITE" id="PS51729">
    <property type="entry name" value="GNAT_YJDJ"/>
    <property type="match status" value="1"/>
</dbReference>
<dbReference type="RefSeq" id="WP_175507745.1">
    <property type="nucleotide sequence ID" value="NZ_FOLB01000020.1"/>
</dbReference>